<dbReference type="AlphaFoldDB" id="A0A183J7G6"/>
<keyword evidence="2" id="KW-1185">Reference proteome</keyword>
<dbReference type="Proteomes" id="UP000270296">
    <property type="component" value="Unassembled WGS sequence"/>
</dbReference>
<evidence type="ECO:0000313" key="2">
    <source>
        <dbReference type="Proteomes" id="UP000270296"/>
    </source>
</evidence>
<sequence length="184" mass="20833">MESPVTEKPETNFLNCSPTHSCQECCNTKNELRDFREEIAFLSHQVIQLMHVLCIRNCRCKRCMSFVRSSFETSFDGAFETASPTNSGYTSEDLNSSNLFDKNTQIRALAVLNDASRRCRKRIIGSVDQLLPKILAERESYAPVPTMANAQHESSNDESVYLNDVPELTNEAVVDDSERVGQHY</sequence>
<evidence type="ECO:0000313" key="3">
    <source>
        <dbReference type="WBParaSite" id="SBAD_0001220801-mRNA-1"/>
    </source>
</evidence>
<dbReference type="WBParaSite" id="SBAD_0001220801-mRNA-1">
    <property type="protein sequence ID" value="SBAD_0001220801-mRNA-1"/>
    <property type="gene ID" value="SBAD_0001220801"/>
</dbReference>
<reference evidence="1 2" key="2">
    <citation type="submission" date="2018-11" db="EMBL/GenBank/DDBJ databases">
        <authorList>
            <consortium name="Pathogen Informatics"/>
        </authorList>
    </citation>
    <scope>NUCLEOTIDE SEQUENCE [LARGE SCALE GENOMIC DNA]</scope>
</reference>
<accession>A0A183J7G6</accession>
<reference evidence="3" key="1">
    <citation type="submission" date="2016-06" db="UniProtKB">
        <authorList>
            <consortium name="WormBaseParasite"/>
        </authorList>
    </citation>
    <scope>IDENTIFICATION</scope>
</reference>
<evidence type="ECO:0000313" key="1">
    <source>
        <dbReference type="EMBL" id="VDP43209.1"/>
    </source>
</evidence>
<protein>
    <submittedName>
        <fullName evidence="1 3">Uncharacterized protein</fullName>
    </submittedName>
</protein>
<dbReference type="EMBL" id="UZAM01016432">
    <property type="protein sequence ID" value="VDP43209.1"/>
    <property type="molecule type" value="Genomic_DNA"/>
</dbReference>
<name>A0A183J7G6_9BILA</name>
<gene>
    <name evidence="1" type="ORF">SBAD_LOCUS11814</name>
</gene>
<organism evidence="3">
    <name type="scientific">Soboliphyme baturini</name>
    <dbReference type="NCBI Taxonomy" id="241478"/>
    <lineage>
        <taxon>Eukaryota</taxon>
        <taxon>Metazoa</taxon>
        <taxon>Ecdysozoa</taxon>
        <taxon>Nematoda</taxon>
        <taxon>Enoplea</taxon>
        <taxon>Dorylaimia</taxon>
        <taxon>Dioctophymatida</taxon>
        <taxon>Dioctophymatoidea</taxon>
        <taxon>Soboliphymatidae</taxon>
        <taxon>Soboliphyme</taxon>
    </lineage>
</organism>
<proteinExistence type="predicted"/>